<dbReference type="EMBL" id="HBUF01058495">
    <property type="protein sequence ID" value="CAG6624916.1"/>
    <property type="molecule type" value="Transcribed_RNA"/>
</dbReference>
<accession>A0A8D8Q4E3</accession>
<keyword evidence="1" id="KW-1133">Transmembrane helix</keyword>
<reference evidence="2" key="1">
    <citation type="submission" date="2021-05" db="EMBL/GenBank/DDBJ databases">
        <authorList>
            <person name="Alioto T."/>
            <person name="Alioto T."/>
            <person name="Gomez Garrido J."/>
        </authorList>
    </citation>
    <scope>NUCLEOTIDE SEQUENCE</scope>
</reference>
<keyword evidence="1" id="KW-0812">Transmembrane</keyword>
<feature type="transmembrane region" description="Helical" evidence="1">
    <location>
        <begin position="189"/>
        <end position="210"/>
    </location>
</feature>
<feature type="transmembrane region" description="Helical" evidence="1">
    <location>
        <begin position="127"/>
        <end position="149"/>
    </location>
</feature>
<dbReference type="AlphaFoldDB" id="A0A8D8Q4E3"/>
<evidence type="ECO:0000256" key="1">
    <source>
        <dbReference type="SAM" id="Phobius"/>
    </source>
</evidence>
<organism evidence="2">
    <name type="scientific">Cacopsylla melanoneura</name>
    <dbReference type="NCBI Taxonomy" id="428564"/>
    <lineage>
        <taxon>Eukaryota</taxon>
        <taxon>Metazoa</taxon>
        <taxon>Ecdysozoa</taxon>
        <taxon>Arthropoda</taxon>
        <taxon>Hexapoda</taxon>
        <taxon>Insecta</taxon>
        <taxon>Pterygota</taxon>
        <taxon>Neoptera</taxon>
        <taxon>Paraneoptera</taxon>
        <taxon>Hemiptera</taxon>
        <taxon>Sternorrhyncha</taxon>
        <taxon>Psylloidea</taxon>
        <taxon>Psyllidae</taxon>
        <taxon>Psyllinae</taxon>
        <taxon>Cacopsylla</taxon>
    </lineage>
</organism>
<evidence type="ECO:0000313" key="2">
    <source>
        <dbReference type="EMBL" id="CAG6624916.1"/>
    </source>
</evidence>
<sequence length="212" mass="24895">MLFSYPIFFNMFIRFRPVAITFISVTYRPITTISFLIIVIMFCSCWSFNTRMSIIRRTCGMCICVGFGFGAMRQIGVGFEAMRSIGVGFVNGQGRTFVLTLRLSCLLTSLCRVFTTSFWYASVLKDFIFISMFLILMMKLGFFAFMLFFNMFLYFSFQMIIFTYFCIFPSRIVIFQIRFTFFCLLSSRIVIFQIKITFFCLFPSRILIFLTG</sequence>
<feature type="transmembrane region" description="Helical" evidence="1">
    <location>
        <begin position="20"/>
        <end position="46"/>
    </location>
</feature>
<name>A0A8D8Q4E3_9HEMI</name>
<feature type="transmembrane region" description="Helical" evidence="1">
    <location>
        <begin position="155"/>
        <end position="177"/>
    </location>
</feature>
<protein>
    <submittedName>
        <fullName evidence="2">Uncharacterized protein</fullName>
    </submittedName>
</protein>
<proteinExistence type="predicted"/>
<feature type="transmembrane region" description="Helical" evidence="1">
    <location>
        <begin position="96"/>
        <end position="115"/>
    </location>
</feature>
<feature type="transmembrane region" description="Helical" evidence="1">
    <location>
        <begin position="58"/>
        <end position="76"/>
    </location>
</feature>
<keyword evidence="1" id="KW-0472">Membrane</keyword>